<comment type="subcellular location">
    <subcellularLocation>
        <location evidence="1">Cell membrane</location>
        <topology evidence="1">Multi-pass membrane protein</topology>
    </subcellularLocation>
</comment>
<comment type="similarity">
    <text evidence="2">Belongs to the UPF0126 family.</text>
</comment>
<sequence length="320" mass="35220">MPVEQVDPLITTIYRWFDVSGVLMMSIIGGTIARQRGYDIVGFFFIAMFSALGGGMLRDVLINQGTVAAMSEPEYLILALTGTLIARFTYFKGRTWEFVQSHGDGLIAALWAATGTMKAIVFDLPMLPSILMGVLTATGGGMIRDVVMAREPSVFGNNQPAVVPAVACAGVLLAANATGFTAWGMVLGPIVSYALFLVGYYGNWKLGTNSDYAPVNKTAAQVVRAAKKAEQSSRAVARGLEPRSLRAWRHRQMEKALQRRIEADVKKGKRRSSAMKEAEQVRRDMRAEEASSSEMLDLVLRDEQLTDELIERLYQERRKG</sequence>
<evidence type="ECO:0000256" key="6">
    <source>
        <dbReference type="ARBA" id="ARBA00023136"/>
    </source>
</evidence>
<keyword evidence="11" id="KW-1185">Reference proteome</keyword>
<reference evidence="10 11" key="1">
    <citation type="submission" date="2016-12" db="EMBL/GenBank/DDBJ databases">
        <authorList>
            <person name="Song W.-J."/>
            <person name="Kurnit D.M."/>
        </authorList>
    </citation>
    <scope>NUCLEOTIDE SEQUENCE [LARGE SCALE GENOMIC DNA]</scope>
    <source>
        <strain evidence="10 11">DSM 30827</strain>
    </source>
</reference>
<dbReference type="GO" id="GO:0005886">
    <property type="term" value="C:plasma membrane"/>
    <property type="evidence" value="ECO:0007669"/>
    <property type="project" value="UniProtKB-SubCell"/>
</dbReference>
<proteinExistence type="inferred from homology"/>
<feature type="transmembrane region" description="Helical" evidence="8">
    <location>
        <begin position="40"/>
        <end position="61"/>
    </location>
</feature>
<evidence type="ECO:0000256" key="5">
    <source>
        <dbReference type="ARBA" id="ARBA00022989"/>
    </source>
</evidence>
<evidence type="ECO:0000256" key="3">
    <source>
        <dbReference type="ARBA" id="ARBA00022475"/>
    </source>
</evidence>
<keyword evidence="5 8" id="KW-1133">Transmembrane helix</keyword>
<keyword evidence="3" id="KW-1003">Cell membrane</keyword>
<dbReference type="KEGG" id="cgv:CGLAU_02555"/>
<dbReference type="EMBL" id="CP019688">
    <property type="protein sequence ID" value="AQQ14496.1"/>
    <property type="molecule type" value="Genomic_DNA"/>
</dbReference>
<evidence type="ECO:0000256" key="4">
    <source>
        <dbReference type="ARBA" id="ARBA00022692"/>
    </source>
</evidence>
<accession>A0A1Q2HUG9</accession>
<organism evidence="10 11">
    <name type="scientific">Corynebacterium glaucum</name>
    <dbReference type="NCBI Taxonomy" id="187491"/>
    <lineage>
        <taxon>Bacteria</taxon>
        <taxon>Bacillati</taxon>
        <taxon>Actinomycetota</taxon>
        <taxon>Actinomycetes</taxon>
        <taxon>Mycobacteriales</taxon>
        <taxon>Corynebacteriaceae</taxon>
        <taxon>Corynebacterium</taxon>
    </lineage>
</organism>
<dbReference type="InterPro" id="IPR005115">
    <property type="entry name" value="Gly_transporter"/>
</dbReference>
<evidence type="ECO:0000256" key="7">
    <source>
        <dbReference type="SAM" id="MobiDB-lite"/>
    </source>
</evidence>
<protein>
    <recommendedName>
        <fullName evidence="9">Glycine transporter domain-containing protein</fullName>
    </recommendedName>
</protein>
<dbReference type="Proteomes" id="UP000217209">
    <property type="component" value="Chromosome"/>
</dbReference>
<feature type="transmembrane region" description="Helical" evidence="8">
    <location>
        <begin position="73"/>
        <end position="91"/>
    </location>
</feature>
<feature type="domain" description="Glycine transporter" evidence="9">
    <location>
        <begin position="108"/>
        <end position="173"/>
    </location>
</feature>
<feature type="compositionally biased region" description="Basic and acidic residues" evidence="7">
    <location>
        <begin position="274"/>
        <end position="288"/>
    </location>
</feature>
<keyword evidence="6 8" id="KW-0472">Membrane</keyword>
<dbReference type="Pfam" id="PF03458">
    <property type="entry name" value="Gly_transporter"/>
    <property type="match status" value="2"/>
</dbReference>
<keyword evidence="4 8" id="KW-0812">Transmembrane</keyword>
<feature type="transmembrane region" description="Helical" evidence="8">
    <location>
        <begin position="159"/>
        <end position="177"/>
    </location>
</feature>
<dbReference type="AlphaFoldDB" id="A0A1Q2HUG9"/>
<feature type="transmembrane region" description="Helical" evidence="8">
    <location>
        <begin position="13"/>
        <end position="33"/>
    </location>
</feature>
<dbReference type="PANTHER" id="PTHR30506">
    <property type="entry name" value="INNER MEMBRANE PROTEIN"/>
    <property type="match status" value="1"/>
</dbReference>
<name>A0A1Q2HUG9_9CORY</name>
<evidence type="ECO:0000256" key="2">
    <source>
        <dbReference type="ARBA" id="ARBA00008193"/>
    </source>
</evidence>
<evidence type="ECO:0000313" key="11">
    <source>
        <dbReference type="Proteomes" id="UP000217209"/>
    </source>
</evidence>
<dbReference type="PANTHER" id="PTHR30506:SF3">
    <property type="entry name" value="UPF0126 INNER MEMBRANE PROTEIN YADS-RELATED"/>
    <property type="match status" value="1"/>
</dbReference>
<dbReference type="RefSeq" id="WP_198304984.1">
    <property type="nucleotide sequence ID" value="NZ_BAAAKB010000007.1"/>
</dbReference>
<evidence type="ECO:0000259" key="9">
    <source>
        <dbReference type="Pfam" id="PF03458"/>
    </source>
</evidence>
<feature type="transmembrane region" description="Helical" evidence="8">
    <location>
        <begin position="127"/>
        <end position="147"/>
    </location>
</feature>
<evidence type="ECO:0000313" key="10">
    <source>
        <dbReference type="EMBL" id="AQQ14496.1"/>
    </source>
</evidence>
<feature type="transmembrane region" description="Helical" evidence="8">
    <location>
        <begin position="183"/>
        <end position="202"/>
    </location>
</feature>
<evidence type="ECO:0000256" key="8">
    <source>
        <dbReference type="SAM" id="Phobius"/>
    </source>
</evidence>
<feature type="domain" description="Glycine transporter" evidence="9">
    <location>
        <begin position="16"/>
        <end position="88"/>
    </location>
</feature>
<feature type="region of interest" description="Disordered" evidence="7">
    <location>
        <begin position="266"/>
        <end position="288"/>
    </location>
</feature>
<gene>
    <name evidence="10" type="ORF">CGLAU_02555</name>
</gene>
<evidence type="ECO:0000256" key="1">
    <source>
        <dbReference type="ARBA" id="ARBA00004651"/>
    </source>
</evidence>